<organism evidence="2 3">
    <name type="scientific">Theobroma cacao</name>
    <name type="common">Cacao</name>
    <name type="synonym">Cocoa</name>
    <dbReference type="NCBI Taxonomy" id="3641"/>
    <lineage>
        <taxon>Eukaryota</taxon>
        <taxon>Viridiplantae</taxon>
        <taxon>Streptophyta</taxon>
        <taxon>Embryophyta</taxon>
        <taxon>Tracheophyta</taxon>
        <taxon>Spermatophyta</taxon>
        <taxon>Magnoliopsida</taxon>
        <taxon>eudicotyledons</taxon>
        <taxon>Gunneridae</taxon>
        <taxon>Pentapetalae</taxon>
        <taxon>rosids</taxon>
        <taxon>malvids</taxon>
        <taxon>Malvales</taxon>
        <taxon>Malvaceae</taxon>
        <taxon>Byttnerioideae</taxon>
        <taxon>Theobroma</taxon>
    </lineage>
</organism>
<evidence type="ECO:0000313" key="3">
    <source>
        <dbReference type="Proteomes" id="UP000026915"/>
    </source>
</evidence>
<dbReference type="EMBL" id="CM001884">
    <property type="protein sequence ID" value="EOY26470.1"/>
    <property type="molecule type" value="Genomic_DNA"/>
</dbReference>
<accession>A0A061G9B4</accession>
<evidence type="ECO:0000313" key="2">
    <source>
        <dbReference type="EMBL" id="EOY26470.1"/>
    </source>
</evidence>
<dbReference type="InParanoid" id="A0A061G9B4"/>
<feature type="compositionally biased region" description="Polar residues" evidence="1">
    <location>
        <begin position="1"/>
        <end position="25"/>
    </location>
</feature>
<feature type="region of interest" description="Disordered" evidence="1">
    <location>
        <begin position="1"/>
        <end position="43"/>
    </location>
</feature>
<sequence>MSRSNGSQDTPYNTSKGSLSSTAKSQWRPDLGSQKSGQSRIPIGWIPNGLEIMFLSGESLESSESLESNDSTKI</sequence>
<dbReference type="HOGENOM" id="CLU_2692787_0_0_1"/>
<dbReference type="Gramene" id="EOY26470">
    <property type="protein sequence ID" value="EOY26470"/>
    <property type="gene ID" value="TCM_028189"/>
</dbReference>
<dbReference type="AlphaFoldDB" id="A0A061G9B4"/>
<proteinExistence type="predicted"/>
<dbReference type="Proteomes" id="UP000026915">
    <property type="component" value="Chromosome 6"/>
</dbReference>
<name>A0A061G9B4_THECC</name>
<reference evidence="2 3" key="1">
    <citation type="journal article" date="2013" name="Genome Biol.">
        <title>The genome sequence of the most widely cultivated cacao type and its use to identify candidate genes regulating pod color.</title>
        <authorList>
            <person name="Motamayor J.C."/>
            <person name="Mockaitis K."/>
            <person name="Schmutz J."/>
            <person name="Haiminen N."/>
            <person name="Iii D.L."/>
            <person name="Cornejo O."/>
            <person name="Findley S.D."/>
            <person name="Zheng P."/>
            <person name="Utro F."/>
            <person name="Royaert S."/>
            <person name="Saski C."/>
            <person name="Jenkins J."/>
            <person name="Podicheti R."/>
            <person name="Zhao M."/>
            <person name="Scheffler B.E."/>
            <person name="Stack J.C."/>
            <person name="Feltus F.A."/>
            <person name="Mustiga G.M."/>
            <person name="Amores F."/>
            <person name="Phillips W."/>
            <person name="Marelli J.P."/>
            <person name="May G.D."/>
            <person name="Shapiro H."/>
            <person name="Ma J."/>
            <person name="Bustamante C.D."/>
            <person name="Schnell R.J."/>
            <person name="Main D."/>
            <person name="Gilbert D."/>
            <person name="Parida L."/>
            <person name="Kuhn D.N."/>
        </authorList>
    </citation>
    <scope>NUCLEOTIDE SEQUENCE [LARGE SCALE GENOMIC DNA]</scope>
    <source>
        <strain evidence="3">cv. Matina 1-6</strain>
    </source>
</reference>
<protein>
    <submittedName>
        <fullName evidence="2">Uncharacterized protein</fullName>
    </submittedName>
</protein>
<evidence type="ECO:0000256" key="1">
    <source>
        <dbReference type="SAM" id="MobiDB-lite"/>
    </source>
</evidence>
<gene>
    <name evidence="2" type="ORF">TCM_028189</name>
</gene>
<keyword evidence="3" id="KW-1185">Reference proteome</keyword>